<reference evidence="1 2" key="1">
    <citation type="submission" date="2015-01" db="EMBL/GenBank/DDBJ databases">
        <title>The Genome Sequence of Rhinocladiella mackenzie CBS 650.93.</title>
        <authorList>
            <consortium name="The Broad Institute Genomics Platform"/>
            <person name="Cuomo C."/>
            <person name="de Hoog S."/>
            <person name="Gorbushina A."/>
            <person name="Stielow B."/>
            <person name="Teixiera M."/>
            <person name="Abouelleil A."/>
            <person name="Chapman S.B."/>
            <person name="Priest M."/>
            <person name="Young S.K."/>
            <person name="Wortman J."/>
            <person name="Nusbaum C."/>
            <person name="Birren B."/>
        </authorList>
    </citation>
    <scope>NUCLEOTIDE SEQUENCE [LARGE SCALE GENOMIC DNA]</scope>
    <source>
        <strain evidence="1 2">CBS 650.93</strain>
    </source>
</reference>
<proteinExistence type="predicted"/>
<protein>
    <submittedName>
        <fullName evidence="1">Uncharacterized protein</fullName>
    </submittedName>
</protein>
<organism evidence="1 2">
    <name type="scientific">Rhinocladiella mackenziei CBS 650.93</name>
    <dbReference type="NCBI Taxonomy" id="1442369"/>
    <lineage>
        <taxon>Eukaryota</taxon>
        <taxon>Fungi</taxon>
        <taxon>Dikarya</taxon>
        <taxon>Ascomycota</taxon>
        <taxon>Pezizomycotina</taxon>
        <taxon>Eurotiomycetes</taxon>
        <taxon>Chaetothyriomycetidae</taxon>
        <taxon>Chaetothyriales</taxon>
        <taxon>Herpotrichiellaceae</taxon>
        <taxon>Rhinocladiella</taxon>
    </lineage>
</organism>
<dbReference type="AlphaFoldDB" id="A0A0D2J9N8"/>
<evidence type="ECO:0000313" key="2">
    <source>
        <dbReference type="Proteomes" id="UP000053617"/>
    </source>
</evidence>
<evidence type="ECO:0000313" key="1">
    <source>
        <dbReference type="EMBL" id="KIX05830.1"/>
    </source>
</evidence>
<dbReference type="OrthoDB" id="4137691at2759"/>
<dbReference type="RefSeq" id="XP_013272966.1">
    <property type="nucleotide sequence ID" value="XM_013417512.1"/>
</dbReference>
<sequence length="470" mass="53525">MDLRPCQRILTKPPRPSTSYICKNCRSWSSGPRAGRTAVPSNYQTAAKQSQLMKSLQSTEPEDYYVTGELARTLQSLGFQSILMPVKALRRHRDELYKTKVSPSAAIRNALSSQKWRQIYEEALTVAELHLLRDPMVMRQLFHALGRADVHPQNLKKYGFMGLYSLQAALEAGETVAVMDAAMTEIHFRDSLSKPTFELVKEKAFAKVDDYRALTVYLWHMVQMSQTKAVARENYLMAKELYNMVEPGVHTEKMTPLLQSILPPWRVLFRAADHYLYHLGDGPISDSVQEDLDMALREGVSKWNDPQAAELILGQKDEVQKYSQQWVTLATQAAMAGSGKSCFELAMYFLRKDGWYPAVKPQSATKENKSWIGIEWLALSAALSTDNTRDMTMRYVGLAHLLSENGHADEGHSWLAIAKENLDDTYLDPRGEMIAYVDGFYQHWYDKSLLLTKAKDFLEPAREDQQHATR</sequence>
<gene>
    <name evidence="1" type="ORF">Z518_03803</name>
</gene>
<dbReference type="VEuPathDB" id="FungiDB:Z518_03803"/>
<dbReference type="EMBL" id="KN847477">
    <property type="protein sequence ID" value="KIX05830.1"/>
    <property type="molecule type" value="Genomic_DNA"/>
</dbReference>
<accession>A0A0D2J9N8</accession>
<keyword evidence="2" id="KW-1185">Reference proteome</keyword>
<dbReference type="GeneID" id="25291874"/>
<name>A0A0D2J9N8_9EURO</name>
<dbReference type="Proteomes" id="UP000053617">
    <property type="component" value="Unassembled WGS sequence"/>
</dbReference>
<dbReference type="HOGENOM" id="CLU_046319_0_0_1"/>